<proteinExistence type="predicted"/>
<dbReference type="GeneID" id="84592292"/>
<reference evidence="1" key="2">
    <citation type="submission" date="2025-08" db="UniProtKB">
        <authorList>
            <consortium name="RefSeq"/>
        </authorList>
    </citation>
    <scope>IDENTIFICATION</scope>
</reference>
<dbReference type="AlphaFoldDB" id="A0AAJ8BZC6"/>
<accession>A0AAJ8BZC6</accession>
<name>A0AAJ8BZC6_ASPNG</name>
<reference evidence="1" key="1">
    <citation type="submission" date="2025-02" db="EMBL/GenBank/DDBJ databases">
        <authorList>
            <consortium name="NCBI Genome Project"/>
        </authorList>
    </citation>
    <scope>NUCLEOTIDE SEQUENCE</scope>
</reference>
<sequence length="160" mass="17586">MVRYPSILLALPIVLKSGMAVIVAPFAVEWKVYSNTWKLPVRDICKLPHGMNRIGPSAAKTIVEGHTNPARADVSNECGIFLFVAGRPPSAGSWHGSGRGECTVCTKSIIGISSRRDAPQCHAEQGTAEPGRSFDRHKRQNLVDLTEEFTDISGYMRIYF</sequence>
<dbReference type="RefSeq" id="XP_059606715.1">
    <property type="nucleotide sequence ID" value="XM_059750263.1"/>
</dbReference>
<dbReference type="VEuPathDB" id="FungiDB:An11g05200"/>
<gene>
    <name evidence="1" type="ORF">An11g05200</name>
</gene>
<organism evidence="1">
    <name type="scientific">Aspergillus niger</name>
    <dbReference type="NCBI Taxonomy" id="5061"/>
    <lineage>
        <taxon>Eukaryota</taxon>
        <taxon>Fungi</taxon>
        <taxon>Dikarya</taxon>
        <taxon>Ascomycota</taxon>
        <taxon>Pezizomycotina</taxon>
        <taxon>Eurotiomycetes</taxon>
        <taxon>Eurotiomycetidae</taxon>
        <taxon>Eurotiales</taxon>
        <taxon>Aspergillaceae</taxon>
        <taxon>Aspergillus</taxon>
        <taxon>Aspergillus subgen. Circumdati</taxon>
    </lineage>
</organism>
<evidence type="ECO:0008006" key="2">
    <source>
        <dbReference type="Google" id="ProtNLM"/>
    </source>
</evidence>
<protein>
    <recommendedName>
        <fullName evidence="2">Secreted protein</fullName>
    </recommendedName>
</protein>
<dbReference type="KEGG" id="ang:An11g05200"/>
<evidence type="ECO:0000313" key="1">
    <source>
        <dbReference type="RefSeq" id="XP_059606715.1"/>
    </source>
</evidence>